<keyword evidence="7" id="KW-0046">Antibiotic resistance</keyword>
<feature type="domain" description="Major facilitator superfamily (MFS) profile" evidence="9">
    <location>
        <begin position="8"/>
        <end position="490"/>
    </location>
</feature>
<keyword evidence="11" id="KW-1185">Reference proteome</keyword>
<keyword evidence="3" id="KW-1003">Cell membrane</keyword>
<keyword evidence="5 8" id="KW-1133">Transmembrane helix</keyword>
<dbReference type="CDD" id="cd17321">
    <property type="entry name" value="MFS_MMR_MDR_like"/>
    <property type="match status" value="1"/>
</dbReference>
<evidence type="ECO:0000256" key="1">
    <source>
        <dbReference type="ARBA" id="ARBA00004651"/>
    </source>
</evidence>
<reference evidence="10 11" key="1">
    <citation type="submission" date="2021-10" db="EMBL/GenBank/DDBJ databases">
        <title>Streptomyces gossypii sp. nov., isolated from soil collected from cotton field.</title>
        <authorList>
            <person name="Ge X."/>
            <person name="Chen X."/>
            <person name="Liu W."/>
        </authorList>
    </citation>
    <scope>NUCLEOTIDE SEQUENCE [LARGE SCALE GENOMIC DNA]</scope>
    <source>
        <strain evidence="10 11">N2-109</strain>
    </source>
</reference>
<dbReference type="InterPro" id="IPR011701">
    <property type="entry name" value="MFS"/>
</dbReference>
<dbReference type="Proteomes" id="UP001156389">
    <property type="component" value="Unassembled WGS sequence"/>
</dbReference>
<evidence type="ECO:0000313" key="10">
    <source>
        <dbReference type="EMBL" id="MCT2589584.1"/>
    </source>
</evidence>
<dbReference type="NCBIfam" id="TIGR00711">
    <property type="entry name" value="efflux_EmrB"/>
    <property type="match status" value="1"/>
</dbReference>
<feature type="transmembrane region" description="Helical" evidence="8">
    <location>
        <begin position="392"/>
        <end position="413"/>
    </location>
</feature>
<dbReference type="PROSITE" id="PS50850">
    <property type="entry name" value="MFS"/>
    <property type="match status" value="1"/>
</dbReference>
<proteinExistence type="predicted"/>
<dbReference type="InterPro" id="IPR036259">
    <property type="entry name" value="MFS_trans_sf"/>
</dbReference>
<accession>A0ABT2JQP0</accession>
<sequence length="519" mass="53006">MYQRRWQILGVLCLSLVVVGMDNLIIILALPTIQAELSASGSELAWTVDAYALAFGGLLLSAGGLADRFGRNRILSVGLGTFLVFSVAAAYASNVELLILFRALMGVGGALIMPATLSIIKHVFPADEQGKAIGIWAGAASLGIPLGPVVGGALLEQFWWGSIFLINVPLVLLALIVGRLMIPESRDENHPGLDYVGGLLSIAGLSVLVYGLIEAPREGWSSPLTLSLLTGGVLLIVLFGLWERRAPNAMLTGSLFRDPRFGGAAAALSALAFVLFGVLFTVTQYFQFALGQEPFEAGTRLLAYAAVLLSAPAAPQLVEKLGLKGNVTFGMALIAVSTFLVATADTTQEALVVTGLAILGFALGFAMAPSATAIMAAAPAHQAGAGSASADAAIQIGGSLGIAVMGSVLTTSYRDSMGDLEQFPAPVAEGAKDSIGAANGIAEGLGERGDALAATANDAFIDGMSNALLVGTGVAAAGALVALFFLPGLKRTRELLAEDAAAGTAAGLSADPVQKGSVQ</sequence>
<dbReference type="SUPFAM" id="SSF103473">
    <property type="entry name" value="MFS general substrate transporter"/>
    <property type="match status" value="1"/>
</dbReference>
<dbReference type="Gene3D" id="1.20.1250.20">
    <property type="entry name" value="MFS general substrate transporter like domains"/>
    <property type="match status" value="1"/>
</dbReference>
<feature type="transmembrane region" description="Helical" evidence="8">
    <location>
        <begin position="350"/>
        <end position="380"/>
    </location>
</feature>
<organism evidence="10 11">
    <name type="scientific">Streptomyces gossypii</name>
    <dbReference type="NCBI Taxonomy" id="2883101"/>
    <lineage>
        <taxon>Bacteria</taxon>
        <taxon>Bacillati</taxon>
        <taxon>Actinomycetota</taxon>
        <taxon>Actinomycetes</taxon>
        <taxon>Kitasatosporales</taxon>
        <taxon>Streptomycetaceae</taxon>
        <taxon>Streptomyces</taxon>
    </lineage>
</organism>
<evidence type="ECO:0000256" key="8">
    <source>
        <dbReference type="SAM" id="Phobius"/>
    </source>
</evidence>
<feature type="transmembrane region" description="Helical" evidence="8">
    <location>
        <begin position="99"/>
        <end position="120"/>
    </location>
</feature>
<evidence type="ECO:0000313" key="11">
    <source>
        <dbReference type="Proteomes" id="UP001156389"/>
    </source>
</evidence>
<evidence type="ECO:0000256" key="2">
    <source>
        <dbReference type="ARBA" id="ARBA00022448"/>
    </source>
</evidence>
<feature type="transmembrane region" description="Helical" evidence="8">
    <location>
        <begin position="7"/>
        <end position="30"/>
    </location>
</feature>
<dbReference type="PRINTS" id="PR01036">
    <property type="entry name" value="TCRTETB"/>
</dbReference>
<gene>
    <name evidence="10" type="ORF">LHJ74_06545</name>
</gene>
<keyword evidence="6 8" id="KW-0472">Membrane</keyword>
<feature type="transmembrane region" description="Helical" evidence="8">
    <location>
        <begin position="225"/>
        <end position="242"/>
    </location>
</feature>
<dbReference type="InterPro" id="IPR004638">
    <property type="entry name" value="EmrB-like"/>
</dbReference>
<evidence type="ECO:0000256" key="5">
    <source>
        <dbReference type="ARBA" id="ARBA00022989"/>
    </source>
</evidence>
<comment type="subcellular location">
    <subcellularLocation>
        <location evidence="1">Cell membrane</location>
        <topology evidence="1">Multi-pass membrane protein</topology>
    </subcellularLocation>
</comment>
<feature type="transmembrane region" description="Helical" evidence="8">
    <location>
        <begin position="50"/>
        <end position="67"/>
    </location>
</feature>
<dbReference type="RefSeq" id="WP_260216591.1">
    <property type="nucleotide sequence ID" value="NZ_JAJAGO010000003.1"/>
</dbReference>
<dbReference type="PANTHER" id="PTHR42718">
    <property type="entry name" value="MAJOR FACILITATOR SUPERFAMILY MULTIDRUG TRANSPORTER MFSC"/>
    <property type="match status" value="1"/>
</dbReference>
<feature type="transmembrane region" description="Helical" evidence="8">
    <location>
        <begin position="132"/>
        <end position="153"/>
    </location>
</feature>
<feature type="transmembrane region" description="Helical" evidence="8">
    <location>
        <begin position="467"/>
        <end position="486"/>
    </location>
</feature>
<dbReference type="EMBL" id="JAJAGO010000003">
    <property type="protein sequence ID" value="MCT2589584.1"/>
    <property type="molecule type" value="Genomic_DNA"/>
</dbReference>
<feature type="transmembrane region" description="Helical" evidence="8">
    <location>
        <begin position="325"/>
        <end position="344"/>
    </location>
</feature>
<protein>
    <submittedName>
        <fullName evidence="10">DHA2 family efflux MFS transporter permease subunit</fullName>
    </submittedName>
</protein>
<comment type="caution">
    <text evidence="10">The sequence shown here is derived from an EMBL/GenBank/DDBJ whole genome shotgun (WGS) entry which is preliminary data.</text>
</comment>
<dbReference type="PANTHER" id="PTHR42718:SF42">
    <property type="entry name" value="EXPORT PROTEIN"/>
    <property type="match status" value="1"/>
</dbReference>
<keyword evidence="4 8" id="KW-0812">Transmembrane</keyword>
<feature type="transmembrane region" description="Helical" evidence="8">
    <location>
        <begin position="193"/>
        <end position="213"/>
    </location>
</feature>
<name>A0ABT2JQP0_9ACTN</name>
<feature type="transmembrane region" description="Helical" evidence="8">
    <location>
        <begin position="263"/>
        <end position="286"/>
    </location>
</feature>
<feature type="transmembrane region" description="Helical" evidence="8">
    <location>
        <begin position="74"/>
        <end position="93"/>
    </location>
</feature>
<evidence type="ECO:0000256" key="3">
    <source>
        <dbReference type="ARBA" id="ARBA00022475"/>
    </source>
</evidence>
<evidence type="ECO:0000256" key="7">
    <source>
        <dbReference type="ARBA" id="ARBA00023251"/>
    </source>
</evidence>
<dbReference type="InterPro" id="IPR020846">
    <property type="entry name" value="MFS_dom"/>
</dbReference>
<dbReference type="Pfam" id="PF07690">
    <property type="entry name" value="MFS_1"/>
    <property type="match status" value="1"/>
</dbReference>
<evidence type="ECO:0000259" key="9">
    <source>
        <dbReference type="PROSITE" id="PS50850"/>
    </source>
</evidence>
<evidence type="ECO:0000256" key="4">
    <source>
        <dbReference type="ARBA" id="ARBA00022692"/>
    </source>
</evidence>
<evidence type="ECO:0000256" key="6">
    <source>
        <dbReference type="ARBA" id="ARBA00023136"/>
    </source>
</evidence>
<feature type="transmembrane region" description="Helical" evidence="8">
    <location>
        <begin position="159"/>
        <end position="181"/>
    </location>
</feature>
<dbReference type="Gene3D" id="1.20.1720.10">
    <property type="entry name" value="Multidrug resistance protein D"/>
    <property type="match status" value="1"/>
</dbReference>
<keyword evidence="2" id="KW-0813">Transport</keyword>